<reference evidence="1" key="1">
    <citation type="submission" date="2022-08" db="UniProtKB">
        <authorList>
            <consortium name="EnsemblMetazoa"/>
        </authorList>
    </citation>
    <scope>IDENTIFICATION</scope>
    <source>
        <strain evidence="1">05x7-T-G4-1.051#20</strain>
    </source>
</reference>
<accession>A0A8W8NJI3</accession>
<organism evidence="1 2">
    <name type="scientific">Magallana gigas</name>
    <name type="common">Pacific oyster</name>
    <name type="synonym">Crassostrea gigas</name>
    <dbReference type="NCBI Taxonomy" id="29159"/>
    <lineage>
        <taxon>Eukaryota</taxon>
        <taxon>Metazoa</taxon>
        <taxon>Spiralia</taxon>
        <taxon>Lophotrochozoa</taxon>
        <taxon>Mollusca</taxon>
        <taxon>Bivalvia</taxon>
        <taxon>Autobranchia</taxon>
        <taxon>Pteriomorphia</taxon>
        <taxon>Ostreida</taxon>
        <taxon>Ostreoidea</taxon>
        <taxon>Ostreidae</taxon>
        <taxon>Magallana</taxon>
    </lineage>
</organism>
<dbReference type="EnsemblMetazoa" id="G7352.1">
    <property type="protein sequence ID" value="G7352.1:cds"/>
    <property type="gene ID" value="G7352"/>
</dbReference>
<evidence type="ECO:0000313" key="1">
    <source>
        <dbReference type="EnsemblMetazoa" id="G7352.1:cds"/>
    </source>
</evidence>
<evidence type="ECO:0000313" key="2">
    <source>
        <dbReference type="Proteomes" id="UP000005408"/>
    </source>
</evidence>
<dbReference type="Proteomes" id="UP000005408">
    <property type="component" value="Unassembled WGS sequence"/>
</dbReference>
<sequence>INASSKCTIYRYLVDHCTLQSYLTKRIPLQYKKLICKLRLSSHCLTIETGRYNNVPLQRRLCPLCTLDIEDEYHFILKCPYYCNLREKFLKKFYYIKPSVFKLILLLSTQNVKDLCNLGKYIKNAFVIRKLHV</sequence>
<dbReference type="AlphaFoldDB" id="A0A8W8NJI3"/>
<keyword evidence="2" id="KW-1185">Reference proteome</keyword>
<name>A0A8W8NJI3_MAGGI</name>
<proteinExistence type="predicted"/>
<protein>
    <recommendedName>
        <fullName evidence="3">Reverse transcriptase zinc-binding domain-containing protein</fullName>
    </recommendedName>
</protein>
<evidence type="ECO:0008006" key="3">
    <source>
        <dbReference type="Google" id="ProtNLM"/>
    </source>
</evidence>